<dbReference type="RefSeq" id="WP_004624328.1">
    <property type="nucleotide sequence ID" value="NZ_AORV01000022.1"/>
</dbReference>
<dbReference type="PANTHER" id="PTHR43801:SF1">
    <property type="entry name" value="POLYPRENYL SYNTHETASE"/>
    <property type="match status" value="1"/>
</dbReference>
<evidence type="ECO:0008006" key="3">
    <source>
        <dbReference type="Google" id="ProtNLM"/>
    </source>
</evidence>
<sequence>MDVVTYSLKRDRVSSDKYYLSIAAFTDRVLQKGEQMLKFQVCSFHTWKHAAKPSSFEEGLLELLIMGVYWNVYIDASKELKGVPGRLLTTVNDWRDGADRFKLTLNKIKGLLATLFISKKSYEKTAVDTNTKNLETLLVFLRATGEFKQEVKRLEAWLEYLKQLNKKDSAGIIASAAAFAEWFRTEGMAALDVYTSRVQDFIGCKWPEHRWKEDYIFCGSPVVEYHLNMVGAEIMNRIYHADFIGRKEKVLLLPHCITKPSAGKCQARSTGRGYVCAGCSAGCQVNNLTRLGKKENFQVRIVPHESSIASTKTDESLFPENAGVIGVSCVLNLISGGWMLVEKGVAPQCVLLDYCGCKNHWHEEGISTALNEKQLLKILESQNYLHL</sequence>
<accession>S0FM76</accession>
<dbReference type="Pfam" id="PF01976">
    <property type="entry name" value="DUF116"/>
    <property type="match status" value="1"/>
</dbReference>
<evidence type="ECO:0000313" key="1">
    <source>
        <dbReference type="EMBL" id="EMS73017.1"/>
    </source>
</evidence>
<reference evidence="1 2" key="1">
    <citation type="journal article" date="2013" name="Genome Announc.">
        <title>Draft Genome Sequence of the Cellulolytic, Mesophilic, Anaerobic Bacterium Clostridium termitidis Strain CT1112 (DSM 5398).</title>
        <authorList>
            <person name="Lal S."/>
            <person name="Ramachandran U."/>
            <person name="Zhang X."/>
            <person name="Munir R."/>
            <person name="Sparling R."/>
            <person name="Levin D.B."/>
        </authorList>
    </citation>
    <scope>NUCLEOTIDE SEQUENCE [LARGE SCALE GENOMIC DNA]</scope>
    <source>
        <strain evidence="1 2">CT1112</strain>
    </source>
</reference>
<dbReference type="AlphaFoldDB" id="S0FM76"/>
<proteinExistence type="predicted"/>
<dbReference type="EMBL" id="AORV01000022">
    <property type="protein sequence ID" value="EMS73017.1"/>
    <property type="molecule type" value="Genomic_DNA"/>
</dbReference>
<dbReference type="Proteomes" id="UP000014155">
    <property type="component" value="Unassembled WGS sequence"/>
</dbReference>
<comment type="caution">
    <text evidence="1">The sequence shown here is derived from an EMBL/GenBank/DDBJ whole genome shotgun (WGS) entry which is preliminary data.</text>
</comment>
<dbReference type="eggNOG" id="COG1852">
    <property type="taxonomic scope" value="Bacteria"/>
</dbReference>
<evidence type="ECO:0000313" key="2">
    <source>
        <dbReference type="Proteomes" id="UP000014155"/>
    </source>
</evidence>
<dbReference type="PANTHER" id="PTHR43801">
    <property type="entry name" value="NUCLEOTIDE-BINDING PROTEIN-RELATED"/>
    <property type="match status" value="1"/>
</dbReference>
<dbReference type="InterPro" id="IPR002829">
    <property type="entry name" value="DUF116"/>
</dbReference>
<organism evidence="1 2">
    <name type="scientific">Ruminiclostridium cellobioparum subsp. termitidis CT1112</name>
    <dbReference type="NCBI Taxonomy" id="1195236"/>
    <lineage>
        <taxon>Bacteria</taxon>
        <taxon>Bacillati</taxon>
        <taxon>Bacillota</taxon>
        <taxon>Clostridia</taxon>
        <taxon>Eubacteriales</taxon>
        <taxon>Oscillospiraceae</taxon>
        <taxon>Ruminiclostridium</taxon>
    </lineage>
</organism>
<name>S0FM76_RUMCE</name>
<protein>
    <recommendedName>
        <fullName evidence="3">DUF116 domain-containing protein</fullName>
    </recommendedName>
</protein>
<dbReference type="PATRIC" id="fig|1195236.3.peg.1230"/>
<gene>
    <name evidence="1" type="ORF">CTER_0940</name>
</gene>
<keyword evidence="2" id="KW-1185">Reference proteome</keyword>
<dbReference type="STRING" id="1195236.CTER_0940"/>